<reference evidence="2" key="1">
    <citation type="submission" date="2008-08" db="EMBL/GenBank/DDBJ databases">
        <title>Complete sequence of Vibrio fischeri strain MJ11.</title>
        <authorList>
            <person name="Mandel M.J."/>
            <person name="Stabb E.V."/>
            <person name="Ruby E.G."/>
            <person name="Ferriera S."/>
            <person name="Johnson J."/>
            <person name="Kravitz S."/>
            <person name="Beeson K."/>
            <person name="Sutton G."/>
            <person name="Rogers Y.-H."/>
            <person name="Friedman R."/>
            <person name="Frazier M."/>
            <person name="Venter J.C."/>
        </authorList>
    </citation>
    <scope>NUCLEOTIDE SEQUENCE [LARGE SCALE GENOMIC DNA]</scope>
    <source>
        <strain evidence="2">MJ11</strain>
    </source>
</reference>
<evidence type="ECO:0008006" key="3">
    <source>
        <dbReference type="Google" id="ProtNLM"/>
    </source>
</evidence>
<reference evidence="1 2" key="2">
    <citation type="journal article" date="2009" name="Nature">
        <title>A single regulatory gene is sufficient to alter bacterial host range.</title>
        <authorList>
            <person name="Mandel M.J."/>
            <person name="Wollenberg M.S."/>
            <person name="Stabb E.V."/>
            <person name="Visick K.L."/>
            <person name="Ruby E.G."/>
        </authorList>
    </citation>
    <scope>NUCLEOTIDE SEQUENCE [LARGE SCALE GENOMIC DNA]</scope>
    <source>
        <strain evidence="1 2">MJ11</strain>
    </source>
</reference>
<name>B5EUA7_ALIFM</name>
<dbReference type="Proteomes" id="UP000001857">
    <property type="component" value="Chromosome II"/>
</dbReference>
<dbReference type="HOGENOM" id="CLU_652037_0_0_6"/>
<dbReference type="KEGG" id="vfm:VFMJ11_A0726"/>
<dbReference type="EMBL" id="CP001133">
    <property type="protein sequence ID" value="ACH63563.1"/>
    <property type="molecule type" value="Genomic_DNA"/>
</dbReference>
<proteinExistence type="predicted"/>
<evidence type="ECO:0000313" key="1">
    <source>
        <dbReference type="EMBL" id="ACH63563.1"/>
    </source>
</evidence>
<organism evidence="1 2">
    <name type="scientific">Aliivibrio fischeri (strain MJ11)</name>
    <name type="common">Vibrio fischeri</name>
    <dbReference type="NCBI Taxonomy" id="388396"/>
    <lineage>
        <taxon>Bacteria</taxon>
        <taxon>Pseudomonadati</taxon>
        <taxon>Pseudomonadota</taxon>
        <taxon>Gammaproteobacteria</taxon>
        <taxon>Vibrionales</taxon>
        <taxon>Vibrionaceae</taxon>
        <taxon>Aliivibrio</taxon>
    </lineage>
</organism>
<evidence type="ECO:0000313" key="2">
    <source>
        <dbReference type="Proteomes" id="UP000001857"/>
    </source>
</evidence>
<protein>
    <recommendedName>
        <fullName evidence="3">ApeA N-terminal domain-containing protein</fullName>
    </recommendedName>
</protein>
<gene>
    <name evidence="1" type="ordered locus">VFMJ11_A0726</name>
</gene>
<dbReference type="AlphaFoldDB" id="B5EUA7"/>
<accession>B5EUA7</accession>
<sequence length="421" mass="48106">MIVELNDFYSNLFSGKPIELNSNCYSGVSNCIFLVDGLSLSISATSQAPITFDRKKATIDLTFNSDAFQVNIVVSVTKFELFKFEGDVKEVNISSNKAVSVEKVVYGIAGVDSFPMRNNFTWDRSYKIDDIEYDVSYAFVNYRIEARFSTQLVLGSKECEVLLQFIEDEVFVICLSYSLCRSTKVEWVEKKITHSNSVSSYHYLSSNVPSKYSNKINPMRSDTQAWEDFMRHVISKSYKKKDLIDSQIFQAVSNLAWSGKLNEWTLISHAAALEGLCKHKTVSIIKDNTYKKVRDTAISCLTSELTKLGVDSESITRIRQNVYDNERSINGYPTKWYIENKLISNNLSQFSVQNLDNINLAIQMRNKVVHEGWSSDWKLDIYDCVAILRNTIYVLLFAYYGYDGNFYLVGSDEKTVVSKYA</sequence>